<sequence>MSTTMKFALTDSMMMVRRSLLHILRYPSMTVPLVIGPIVFLLLFVYVFGGTLGAGLENSGGRGDYVNYVTPGILLLAVAGAATATAVSVCTDMTQGIVARFRTMSIFRPSLLTGHVVGSMVQTFLSVTVVIAAAVVVGFRPSAGPLEWLGAAGMLALLTMAITWIAVLMGLVSDSVETASNLPMLLMVLPFFGSGFVPTDSMPTWLGWIAEHQPFTPVMETLRGLMLGTEIGNNGLIAVAWCVAITAAASFGATKLLNREP</sequence>
<dbReference type="PROSITE" id="PS51012">
    <property type="entry name" value="ABC_TM2"/>
    <property type="match status" value="1"/>
</dbReference>
<evidence type="ECO:0000256" key="1">
    <source>
        <dbReference type="ARBA" id="ARBA00004141"/>
    </source>
</evidence>
<keyword evidence="5" id="KW-0046">Antibiotic resistance</keyword>
<keyword evidence="3 6" id="KW-1133">Transmembrane helix</keyword>
<feature type="domain" description="ABC transmembrane type-2" evidence="7">
    <location>
        <begin position="28"/>
        <end position="260"/>
    </location>
</feature>
<evidence type="ECO:0000256" key="2">
    <source>
        <dbReference type="ARBA" id="ARBA00022692"/>
    </source>
</evidence>
<evidence type="ECO:0000313" key="8">
    <source>
        <dbReference type="EMBL" id="MBF6229103.1"/>
    </source>
</evidence>
<comment type="caution">
    <text evidence="6">Lacks conserved residue(s) required for the propagation of feature annotation.</text>
</comment>
<feature type="transmembrane region" description="Helical" evidence="6">
    <location>
        <begin position="148"/>
        <end position="172"/>
    </location>
</feature>
<evidence type="ECO:0000256" key="3">
    <source>
        <dbReference type="ARBA" id="ARBA00022989"/>
    </source>
</evidence>
<reference evidence="8 9" key="1">
    <citation type="submission" date="2020-10" db="EMBL/GenBank/DDBJ databases">
        <title>Identification of Nocardia species via Next-generation sequencing and recognition of intraspecies genetic diversity.</title>
        <authorList>
            <person name="Li P."/>
            <person name="Li P."/>
            <person name="Lu B."/>
        </authorList>
    </citation>
    <scope>NUCLEOTIDE SEQUENCE [LARGE SCALE GENOMIC DNA]</scope>
    <source>
        <strain evidence="8 9">N-11</strain>
    </source>
</reference>
<comment type="caution">
    <text evidence="8">The sequence shown here is derived from an EMBL/GenBank/DDBJ whole genome shotgun (WGS) entry which is preliminary data.</text>
</comment>
<dbReference type="PANTHER" id="PTHR43229:SF2">
    <property type="entry name" value="NODULATION PROTEIN J"/>
    <property type="match status" value="1"/>
</dbReference>
<proteinExistence type="inferred from homology"/>
<feature type="transmembrane region" description="Helical" evidence="6">
    <location>
        <begin position="111"/>
        <end position="136"/>
    </location>
</feature>
<dbReference type="EMBL" id="JADLRE010000030">
    <property type="protein sequence ID" value="MBF6229103.1"/>
    <property type="molecule type" value="Genomic_DNA"/>
</dbReference>
<evidence type="ECO:0000256" key="4">
    <source>
        <dbReference type="ARBA" id="ARBA00023136"/>
    </source>
</evidence>
<evidence type="ECO:0000259" key="7">
    <source>
        <dbReference type="PROSITE" id="PS51012"/>
    </source>
</evidence>
<comment type="subcellular location">
    <subcellularLocation>
        <location evidence="6">Cell membrane</location>
        <topology evidence="6">Multi-pass membrane protein</topology>
    </subcellularLocation>
    <subcellularLocation>
        <location evidence="1">Membrane</location>
        <topology evidence="1">Multi-pass membrane protein</topology>
    </subcellularLocation>
</comment>
<dbReference type="PANTHER" id="PTHR43229">
    <property type="entry name" value="NODULATION PROTEIN J"/>
    <property type="match status" value="1"/>
</dbReference>
<name>A0ABS0CFI3_9NOCA</name>
<protein>
    <recommendedName>
        <fullName evidence="6">Transport permease protein</fullName>
    </recommendedName>
</protein>
<keyword evidence="6" id="KW-1003">Cell membrane</keyword>
<keyword evidence="9" id="KW-1185">Reference proteome</keyword>
<dbReference type="PIRSF" id="PIRSF006648">
    <property type="entry name" value="DrrB"/>
    <property type="match status" value="1"/>
</dbReference>
<dbReference type="Pfam" id="PF01061">
    <property type="entry name" value="ABC2_membrane"/>
    <property type="match status" value="1"/>
</dbReference>
<dbReference type="InterPro" id="IPR047817">
    <property type="entry name" value="ABC2_TM_bact-type"/>
</dbReference>
<evidence type="ECO:0000256" key="6">
    <source>
        <dbReference type="RuleBase" id="RU361157"/>
    </source>
</evidence>
<dbReference type="RefSeq" id="WP_195035967.1">
    <property type="nucleotide sequence ID" value="NZ_JADLRE010000030.1"/>
</dbReference>
<keyword evidence="4 6" id="KW-0472">Membrane</keyword>
<feature type="transmembrane region" description="Helical" evidence="6">
    <location>
        <begin position="235"/>
        <end position="257"/>
    </location>
</feature>
<organism evidence="8 9">
    <name type="scientific">Nocardia abscessus</name>
    <dbReference type="NCBI Taxonomy" id="120957"/>
    <lineage>
        <taxon>Bacteria</taxon>
        <taxon>Bacillati</taxon>
        <taxon>Actinomycetota</taxon>
        <taxon>Actinomycetes</taxon>
        <taxon>Mycobacteriales</taxon>
        <taxon>Nocardiaceae</taxon>
        <taxon>Nocardia</taxon>
    </lineage>
</organism>
<dbReference type="InterPro" id="IPR013525">
    <property type="entry name" value="ABC2_TM"/>
</dbReference>
<comment type="similarity">
    <text evidence="6">Belongs to the ABC-2 integral membrane protein family.</text>
</comment>
<dbReference type="Proteomes" id="UP000807309">
    <property type="component" value="Unassembled WGS sequence"/>
</dbReference>
<evidence type="ECO:0000256" key="5">
    <source>
        <dbReference type="ARBA" id="ARBA00023251"/>
    </source>
</evidence>
<evidence type="ECO:0000313" key="9">
    <source>
        <dbReference type="Proteomes" id="UP000807309"/>
    </source>
</evidence>
<dbReference type="InterPro" id="IPR051784">
    <property type="entry name" value="Nod_factor_ABC_transporter"/>
</dbReference>
<feature type="transmembrane region" description="Helical" evidence="6">
    <location>
        <begin position="179"/>
        <end position="197"/>
    </location>
</feature>
<dbReference type="InterPro" id="IPR000412">
    <property type="entry name" value="ABC_2_transport"/>
</dbReference>
<keyword evidence="2 6" id="KW-0812">Transmembrane</keyword>
<gene>
    <name evidence="8" type="ORF">IU470_28925</name>
</gene>
<keyword evidence="6" id="KW-0813">Transport</keyword>
<feature type="transmembrane region" description="Helical" evidence="6">
    <location>
        <begin position="65"/>
        <end position="90"/>
    </location>
</feature>
<accession>A0ABS0CFI3</accession>